<feature type="transmembrane region" description="Helical" evidence="1">
    <location>
        <begin position="45"/>
        <end position="60"/>
    </location>
</feature>
<dbReference type="NCBIfam" id="NF037970">
    <property type="entry name" value="vanZ_1"/>
    <property type="match status" value="1"/>
</dbReference>
<feature type="transmembrane region" description="Helical" evidence="1">
    <location>
        <begin position="67"/>
        <end position="85"/>
    </location>
</feature>
<sequence>MNPQLKYTRLWLALGGLLIALIWYLSLTSNPPDTGIENGDKAGHFLAYGLLMGWFAQIYIQMKPRLWLMLGFILMGVLLEALQGMTAVRTYSYADMAANTTGVFIGLLLSQGPMAKLLQHFEQHLIKN</sequence>
<gene>
    <name evidence="2" type="ORF">MNBD_GAMMA25-538</name>
</gene>
<feature type="transmembrane region" description="Helical" evidence="1">
    <location>
        <begin position="7"/>
        <end position="25"/>
    </location>
</feature>
<protein>
    <recommendedName>
        <fullName evidence="3">VanZ-like domain-containing protein</fullName>
    </recommendedName>
</protein>
<dbReference type="EMBL" id="UOFY01000027">
    <property type="protein sequence ID" value="VAX08353.1"/>
    <property type="molecule type" value="Genomic_DNA"/>
</dbReference>
<keyword evidence="1" id="KW-1133">Transmembrane helix</keyword>
<accession>A0A3B1B8U4</accession>
<name>A0A3B1B8U4_9ZZZZ</name>
<dbReference type="PANTHER" id="PTHR28008">
    <property type="entry name" value="DOMAIN PROTEIN, PUTATIVE (AFU_ORTHOLOGUE AFUA_3G10980)-RELATED"/>
    <property type="match status" value="1"/>
</dbReference>
<evidence type="ECO:0000256" key="1">
    <source>
        <dbReference type="SAM" id="Phobius"/>
    </source>
</evidence>
<keyword evidence="1" id="KW-0472">Membrane</keyword>
<dbReference type="PANTHER" id="PTHR28008:SF1">
    <property type="entry name" value="DOMAIN PROTEIN, PUTATIVE (AFU_ORTHOLOGUE AFUA_3G10980)-RELATED"/>
    <property type="match status" value="1"/>
</dbReference>
<proteinExistence type="predicted"/>
<evidence type="ECO:0008006" key="3">
    <source>
        <dbReference type="Google" id="ProtNLM"/>
    </source>
</evidence>
<organism evidence="2">
    <name type="scientific">hydrothermal vent metagenome</name>
    <dbReference type="NCBI Taxonomy" id="652676"/>
    <lineage>
        <taxon>unclassified sequences</taxon>
        <taxon>metagenomes</taxon>
        <taxon>ecological metagenomes</taxon>
    </lineage>
</organism>
<dbReference type="AlphaFoldDB" id="A0A3B1B8U4"/>
<evidence type="ECO:0000313" key="2">
    <source>
        <dbReference type="EMBL" id="VAX08353.1"/>
    </source>
</evidence>
<reference evidence="2" key="1">
    <citation type="submission" date="2018-06" db="EMBL/GenBank/DDBJ databases">
        <authorList>
            <person name="Zhirakovskaya E."/>
        </authorList>
    </citation>
    <scope>NUCLEOTIDE SEQUENCE</scope>
</reference>
<keyword evidence="1" id="KW-0812">Transmembrane</keyword>